<comment type="caution">
    <text evidence="1">The sequence shown here is derived from an EMBL/GenBank/DDBJ whole genome shotgun (WGS) entry which is preliminary data.</text>
</comment>
<organism evidence="1 2">
    <name type="scientific">Providencia rettgeri</name>
    <dbReference type="NCBI Taxonomy" id="587"/>
    <lineage>
        <taxon>Bacteria</taxon>
        <taxon>Pseudomonadati</taxon>
        <taxon>Pseudomonadota</taxon>
        <taxon>Gammaproteobacteria</taxon>
        <taxon>Enterobacterales</taxon>
        <taxon>Morganellaceae</taxon>
        <taxon>Providencia</taxon>
    </lineage>
</organism>
<accession>A0A9N8D2J8</accession>
<gene>
    <name evidence="1" type="ORF">GHA_01792</name>
</gene>
<proteinExistence type="predicted"/>
<reference evidence="1" key="1">
    <citation type="submission" date="2020-05" db="EMBL/GenBank/DDBJ databases">
        <authorList>
            <person name="Delgado-Blas J."/>
        </authorList>
    </citation>
    <scope>NUCLEOTIDE SEQUENCE</scope>
    <source>
        <strain evidence="1">BB1453</strain>
    </source>
</reference>
<dbReference type="AlphaFoldDB" id="A0A9N8D2J8"/>
<dbReference type="Proteomes" id="UP000834611">
    <property type="component" value="Unassembled WGS sequence"/>
</dbReference>
<dbReference type="EMBL" id="CAHPSF010000003">
    <property type="protein sequence ID" value="CAB5689255.1"/>
    <property type="molecule type" value="Genomic_DNA"/>
</dbReference>
<name>A0A9N8D2J8_PRORE</name>
<evidence type="ECO:0000313" key="1">
    <source>
        <dbReference type="EMBL" id="CAB5689255.1"/>
    </source>
</evidence>
<sequence length="74" mass="7980">MTAYLLINTKYISCGFSAIKATVTFLLFLKCPLIAQTSLLVVVSGQFCARSGRGCSSVRIIKFNEPLQVDAGGF</sequence>
<evidence type="ECO:0000313" key="2">
    <source>
        <dbReference type="Proteomes" id="UP000834611"/>
    </source>
</evidence>
<protein>
    <submittedName>
        <fullName evidence="1">Uncharacterized protein</fullName>
    </submittedName>
</protein>